<proteinExistence type="predicted"/>
<evidence type="ECO:0000313" key="2">
    <source>
        <dbReference type="Proteomes" id="UP001430953"/>
    </source>
</evidence>
<gene>
    <name evidence="1" type="ORF">PUN28_007853</name>
</gene>
<dbReference type="Proteomes" id="UP001430953">
    <property type="component" value="Unassembled WGS sequence"/>
</dbReference>
<name>A0AAW2FUL9_9HYME</name>
<comment type="caution">
    <text evidence="1">The sequence shown here is derived from an EMBL/GenBank/DDBJ whole genome shotgun (WGS) entry which is preliminary data.</text>
</comment>
<keyword evidence="2" id="KW-1185">Reference proteome</keyword>
<dbReference type="EMBL" id="JADYXP020000007">
    <property type="protein sequence ID" value="KAL0119691.1"/>
    <property type="molecule type" value="Genomic_DNA"/>
</dbReference>
<dbReference type="AlphaFoldDB" id="A0AAW2FUL9"/>
<sequence length="113" mass="12911">MLYAFESAIGRYASARRRLRGLYILRGRERKREKDARRLYRITVGEESGKVDLTGDRCDKREIASTLMTRLGKSAIIDPRFSLGPPFFIFSIPLLSFASNSECDYLKDVSLAL</sequence>
<organism evidence="1 2">
    <name type="scientific">Cardiocondyla obscurior</name>
    <dbReference type="NCBI Taxonomy" id="286306"/>
    <lineage>
        <taxon>Eukaryota</taxon>
        <taxon>Metazoa</taxon>
        <taxon>Ecdysozoa</taxon>
        <taxon>Arthropoda</taxon>
        <taxon>Hexapoda</taxon>
        <taxon>Insecta</taxon>
        <taxon>Pterygota</taxon>
        <taxon>Neoptera</taxon>
        <taxon>Endopterygota</taxon>
        <taxon>Hymenoptera</taxon>
        <taxon>Apocrita</taxon>
        <taxon>Aculeata</taxon>
        <taxon>Formicoidea</taxon>
        <taxon>Formicidae</taxon>
        <taxon>Myrmicinae</taxon>
        <taxon>Cardiocondyla</taxon>
    </lineage>
</organism>
<reference evidence="1 2" key="1">
    <citation type="submission" date="2023-03" db="EMBL/GenBank/DDBJ databases">
        <title>High recombination rates correlate with genetic variation in Cardiocondyla obscurior ants.</title>
        <authorList>
            <person name="Errbii M."/>
        </authorList>
    </citation>
    <scope>NUCLEOTIDE SEQUENCE [LARGE SCALE GENOMIC DNA]</scope>
    <source>
        <strain evidence="1">Alpha-2009</strain>
        <tissue evidence="1">Whole body</tissue>
    </source>
</reference>
<protein>
    <submittedName>
        <fullName evidence="1">Uncharacterized protein</fullName>
    </submittedName>
</protein>
<evidence type="ECO:0000313" key="1">
    <source>
        <dbReference type="EMBL" id="KAL0119691.1"/>
    </source>
</evidence>
<accession>A0AAW2FUL9</accession>